<comment type="caution">
    <text evidence="2">The sequence shown here is derived from an EMBL/GenBank/DDBJ whole genome shotgun (WGS) entry which is preliminary data.</text>
</comment>
<dbReference type="InterPro" id="IPR029063">
    <property type="entry name" value="SAM-dependent_MTases_sf"/>
</dbReference>
<keyword evidence="2" id="KW-0808">Transferase</keyword>
<proteinExistence type="predicted"/>
<dbReference type="EMBL" id="JARKIF010000010">
    <property type="protein sequence ID" value="KAJ7629021.1"/>
    <property type="molecule type" value="Genomic_DNA"/>
</dbReference>
<dbReference type="Gene3D" id="3.40.50.150">
    <property type="entry name" value="Vaccinia Virus protein VP39"/>
    <property type="match status" value="1"/>
</dbReference>
<gene>
    <name evidence="2" type="ORF">FB45DRAFT_1029071</name>
</gene>
<protein>
    <submittedName>
        <fullName evidence="2">S-adenosyl-L-methionine-dependent methyltransferase</fullName>
    </submittedName>
</protein>
<evidence type="ECO:0000313" key="2">
    <source>
        <dbReference type="EMBL" id="KAJ7629021.1"/>
    </source>
</evidence>
<evidence type="ECO:0000256" key="1">
    <source>
        <dbReference type="SAM" id="MobiDB-lite"/>
    </source>
</evidence>
<dbReference type="GO" id="GO:0032259">
    <property type="term" value="P:methylation"/>
    <property type="evidence" value="ECO:0007669"/>
    <property type="project" value="UniProtKB-KW"/>
</dbReference>
<reference evidence="2" key="1">
    <citation type="submission" date="2023-03" db="EMBL/GenBank/DDBJ databases">
        <title>Massive genome expansion in bonnet fungi (Mycena s.s.) driven by repeated elements and novel gene families across ecological guilds.</title>
        <authorList>
            <consortium name="Lawrence Berkeley National Laboratory"/>
            <person name="Harder C.B."/>
            <person name="Miyauchi S."/>
            <person name="Viragh M."/>
            <person name="Kuo A."/>
            <person name="Thoen E."/>
            <person name="Andreopoulos B."/>
            <person name="Lu D."/>
            <person name="Skrede I."/>
            <person name="Drula E."/>
            <person name="Henrissat B."/>
            <person name="Morin E."/>
            <person name="Kohler A."/>
            <person name="Barry K."/>
            <person name="LaButti K."/>
            <person name="Morin E."/>
            <person name="Salamov A."/>
            <person name="Lipzen A."/>
            <person name="Mereny Z."/>
            <person name="Hegedus B."/>
            <person name="Baldrian P."/>
            <person name="Stursova M."/>
            <person name="Weitz H."/>
            <person name="Taylor A."/>
            <person name="Grigoriev I.V."/>
            <person name="Nagy L.G."/>
            <person name="Martin F."/>
            <person name="Kauserud H."/>
        </authorList>
    </citation>
    <scope>NUCLEOTIDE SEQUENCE</scope>
    <source>
        <strain evidence="2">9284</strain>
    </source>
</reference>
<feature type="compositionally biased region" description="Polar residues" evidence="1">
    <location>
        <begin position="1"/>
        <end position="11"/>
    </location>
</feature>
<keyword evidence="2" id="KW-0489">Methyltransferase</keyword>
<dbReference type="CDD" id="cd02440">
    <property type="entry name" value="AdoMet_MTases"/>
    <property type="match status" value="1"/>
</dbReference>
<dbReference type="AlphaFoldDB" id="A0AAD7BSE1"/>
<sequence length="288" mass="31599">MSDTPLETNASADAARPYPLPNASDDSKEMDRLDAMHNAFTEYFGGRLCEYPLESERPGKILELGCGSGAWAIQAATQIPDAQVVAVDVAPLPARPLPPNLVFQLADLTKPLPFEHGTFDIVHARWVMCHVTDAPDVLSRVSQLVKPGGLLLIEDGDMRSFAQSGGPATSACVSKILELWVQRGADFEVARKFKTILDSTGLFSEIDLKPVDCPFNFKSDAYDPRIFPLGREIKETARKATNILLTPGKGFAENGLTADVVKAHVEELEDIHCETRIDLYFCVARRTQ</sequence>
<feature type="region of interest" description="Disordered" evidence="1">
    <location>
        <begin position="1"/>
        <end position="28"/>
    </location>
</feature>
<keyword evidence="3" id="KW-1185">Reference proteome</keyword>
<dbReference type="SUPFAM" id="SSF53335">
    <property type="entry name" value="S-adenosyl-L-methionine-dependent methyltransferases"/>
    <property type="match status" value="1"/>
</dbReference>
<evidence type="ECO:0000313" key="3">
    <source>
        <dbReference type="Proteomes" id="UP001221142"/>
    </source>
</evidence>
<dbReference type="Proteomes" id="UP001221142">
    <property type="component" value="Unassembled WGS sequence"/>
</dbReference>
<name>A0AAD7BSE1_9AGAR</name>
<accession>A0AAD7BSE1</accession>
<dbReference type="PANTHER" id="PTHR43591">
    <property type="entry name" value="METHYLTRANSFERASE"/>
    <property type="match status" value="1"/>
</dbReference>
<dbReference type="Pfam" id="PF13489">
    <property type="entry name" value="Methyltransf_23"/>
    <property type="match status" value="1"/>
</dbReference>
<organism evidence="2 3">
    <name type="scientific">Roridomyces roridus</name>
    <dbReference type="NCBI Taxonomy" id="1738132"/>
    <lineage>
        <taxon>Eukaryota</taxon>
        <taxon>Fungi</taxon>
        <taxon>Dikarya</taxon>
        <taxon>Basidiomycota</taxon>
        <taxon>Agaricomycotina</taxon>
        <taxon>Agaricomycetes</taxon>
        <taxon>Agaricomycetidae</taxon>
        <taxon>Agaricales</taxon>
        <taxon>Marasmiineae</taxon>
        <taxon>Mycenaceae</taxon>
        <taxon>Roridomyces</taxon>
    </lineage>
</organism>
<dbReference type="GO" id="GO:0008168">
    <property type="term" value="F:methyltransferase activity"/>
    <property type="evidence" value="ECO:0007669"/>
    <property type="project" value="UniProtKB-KW"/>
</dbReference>